<dbReference type="PRINTS" id="PR00463">
    <property type="entry name" value="EP450I"/>
</dbReference>
<dbReference type="Gene3D" id="1.10.630.10">
    <property type="entry name" value="Cytochrome P450"/>
    <property type="match status" value="2"/>
</dbReference>
<dbReference type="PANTHER" id="PTHR24305">
    <property type="entry name" value="CYTOCHROME P450"/>
    <property type="match status" value="1"/>
</dbReference>
<dbReference type="PRINTS" id="PR00385">
    <property type="entry name" value="P450"/>
</dbReference>
<dbReference type="Pfam" id="PF00067">
    <property type="entry name" value="p450"/>
    <property type="match status" value="1"/>
</dbReference>
<name>A0ABY4QV61_9ACTN</name>
<evidence type="ECO:0000313" key="2">
    <source>
        <dbReference type="EMBL" id="UQX86859.1"/>
    </source>
</evidence>
<dbReference type="InterPro" id="IPR001128">
    <property type="entry name" value="Cyt_P450"/>
</dbReference>
<keyword evidence="3" id="KW-1185">Reference proteome</keyword>
<dbReference type="InterPro" id="IPR002401">
    <property type="entry name" value="Cyt_P450_E_grp-I"/>
</dbReference>
<evidence type="ECO:0000256" key="1">
    <source>
        <dbReference type="ARBA" id="ARBA00010617"/>
    </source>
</evidence>
<protein>
    <submittedName>
        <fullName evidence="2">Cytochrome P450</fullName>
    </submittedName>
</protein>
<dbReference type="InterPro" id="IPR050121">
    <property type="entry name" value="Cytochrome_P450_monoxygenase"/>
</dbReference>
<dbReference type="RefSeq" id="WP_249769251.1">
    <property type="nucleotide sequence ID" value="NZ_CP097332.1"/>
</dbReference>
<dbReference type="EMBL" id="CP097332">
    <property type="protein sequence ID" value="UQX86859.1"/>
    <property type="molecule type" value="Genomic_DNA"/>
</dbReference>
<dbReference type="SUPFAM" id="SSF48264">
    <property type="entry name" value="Cytochrome P450"/>
    <property type="match status" value="1"/>
</dbReference>
<gene>
    <name evidence="2" type="ORF">M6D93_11125</name>
</gene>
<accession>A0ABY4QV61</accession>
<evidence type="ECO:0000313" key="3">
    <source>
        <dbReference type="Proteomes" id="UP001056336"/>
    </source>
</evidence>
<dbReference type="Proteomes" id="UP001056336">
    <property type="component" value="Chromosome"/>
</dbReference>
<sequence length="396" mass="43344">MRDYPAPHAQRLVGHLGRWGTDPLGLIEEGSRLGSVFSLRLWRSAVVGYSPDWNRLILGDLSTFRSRGSMSGLSPYLAGGLVRTEAPEHRRRRQVLNPSFHRTALADLEPRIRAITRDRLPRGDFDATAWSSALVRDVLSALFFDDTIPAALLQRFLAPLDRALPAPFLRRPWLFRRMNRALGHALAHAGPTTLAGAFSALPGGIEEARVALAAAYDTTAHTLAWLLWHLAEHPSFATPDRVPLLVEETLRLYPAGWMGTRITATPVTFDDVVIPSGTLVMYSPYLTHRDPTLWTDPTVFRPDRFSDPVPAWGFIPFAAGERTCLGAQLARLMLRTVAAEFADLSLTRTGPHPGLRAGITLTAAGPLALRCDGNPLATKGLLNSRAHGPIGFPASS</sequence>
<reference evidence="2" key="1">
    <citation type="journal article" date="2018" name="Int. J. Syst. Evol. Microbiol.">
        <title>Jatrophihabitans telluris sp. nov., isolated from sediment soil of lava forest wetlands and the emended description of the genus Jatrophihabitans.</title>
        <authorList>
            <person name="Lee K.C."/>
            <person name="Suh M.K."/>
            <person name="Eom M.K."/>
            <person name="Kim K.K."/>
            <person name="Kim J.S."/>
            <person name="Kim D.S."/>
            <person name="Ko S.H."/>
            <person name="Shin Y.K."/>
            <person name="Lee J.S."/>
        </authorList>
    </citation>
    <scope>NUCLEOTIDE SEQUENCE</scope>
    <source>
        <strain evidence="2">N237</strain>
    </source>
</reference>
<proteinExistence type="inferred from homology"/>
<reference evidence="2" key="2">
    <citation type="submission" date="2022-05" db="EMBL/GenBank/DDBJ databases">
        <authorList>
            <person name="Kim J.-S."/>
            <person name="Lee K."/>
            <person name="Suh M."/>
            <person name="Eom M."/>
            <person name="Kim J.-S."/>
            <person name="Kim D.-S."/>
            <person name="Ko S.-H."/>
            <person name="Shin Y."/>
            <person name="Lee J.-S."/>
        </authorList>
    </citation>
    <scope>NUCLEOTIDE SEQUENCE</scope>
    <source>
        <strain evidence="2">N237</strain>
    </source>
</reference>
<organism evidence="2 3">
    <name type="scientific">Jatrophihabitans telluris</name>
    <dbReference type="NCBI Taxonomy" id="2038343"/>
    <lineage>
        <taxon>Bacteria</taxon>
        <taxon>Bacillati</taxon>
        <taxon>Actinomycetota</taxon>
        <taxon>Actinomycetes</taxon>
        <taxon>Jatrophihabitantales</taxon>
        <taxon>Jatrophihabitantaceae</taxon>
        <taxon>Jatrophihabitans</taxon>
    </lineage>
</organism>
<dbReference type="PANTHER" id="PTHR24305:SF166">
    <property type="entry name" value="CYTOCHROME P450 12A4, MITOCHONDRIAL-RELATED"/>
    <property type="match status" value="1"/>
</dbReference>
<dbReference type="InterPro" id="IPR036396">
    <property type="entry name" value="Cyt_P450_sf"/>
</dbReference>
<dbReference type="CDD" id="cd00302">
    <property type="entry name" value="cytochrome_P450"/>
    <property type="match status" value="1"/>
</dbReference>
<comment type="similarity">
    <text evidence="1">Belongs to the cytochrome P450 family.</text>
</comment>